<feature type="compositionally biased region" description="Polar residues" evidence="1">
    <location>
        <begin position="40"/>
        <end position="65"/>
    </location>
</feature>
<feature type="compositionally biased region" description="Basic and acidic residues" evidence="1">
    <location>
        <begin position="83"/>
        <end position="94"/>
    </location>
</feature>
<comment type="caution">
    <text evidence="4">The sequence shown here is derived from an EMBL/GenBank/DDBJ whole genome shotgun (WGS) entry which is preliminary data.</text>
</comment>
<accession>A0A3R9CBR4</accession>
<organism evidence="4 5">
    <name type="scientific">Rhizobium pisi</name>
    <dbReference type="NCBI Taxonomy" id="574561"/>
    <lineage>
        <taxon>Bacteria</taxon>
        <taxon>Pseudomonadati</taxon>
        <taxon>Pseudomonadota</taxon>
        <taxon>Alphaproteobacteria</taxon>
        <taxon>Hyphomicrobiales</taxon>
        <taxon>Rhizobiaceae</taxon>
        <taxon>Rhizobium/Agrobacterium group</taxon>
        <taxon>Rhizobium</taxon>
    </lineage>
</organism>
<proteinExistence type="predicted"/>
<protein>
    <submittedName>
        <fullName evidence="4">Uncharacterized protein</fullName>
    </submittedName>
</protein>
<keyword evidence="2" id="KW-0732">Signal</keyword>
<evidence type="ECO:0000313" key="4">
    <source>
        <dbReference type="EMBL" id="RSB82331.1"/>
    </source>
</evidence>
<name>A0A3R9CBR4_9HYPH</name>
<dbReference type="RefSeq" id="WP_125843726.1">
    <property type="nucleotide sequence ID" value="NZ_JACHXH010000003.1"/>
</dbReference>
<evidence type="ECO:0000313" key="5">
    <source>
        <dbReference type="Proteomes" id="UP000277279"/>
    </source>
</evidence>
<reference evidence="3 6" key="2">
    <citation type="submission" date="2020-08" db="EMBL/GenBank/DDBJ databases">
        <title>Genomic Encyclopedia of Type Strains, Phase III (KMG-III): the genomes of soil and plant-associated and newly described type strains.</title>
        <authorList>
            <person name="Whitman W."/>
        </authorList>
    </citation>
    <scope>NUCLEOTIDE SEQUENCE [LARGE SCALE GENOMIC DNA]</scope>
    <source>
        <strain evidence="3 6">CECT 4113</strain>
    </source>
</reference>
<dbReference type="EMBL" id="JACHXH010000003">
    <property type="protein sequence ID" value="MBB3133262.1"/>
    <property type="molecule type" value="Genomic_DNA"/>
</dbReference>
<dbReference type="EMBL" id="RJJT01000003">
    <property type="protein sequence ID" value="RSB82331.1"/>
    <property type="molecule type" value="Genomic_DNA"/>
</dbReference>
<sequence>MRKFVFAAAMLISGEAFAGCELISGPCWTQGRDTYTMERNSGGSYNTYRNGDPYSQTQQNLSGNYRETIYGGGSRTYNYDPYKGFDSKKKSNGW</sequence>
<dbReference type="AlphaFoldDB" id="A0A3R9CBR4"/>
<gene>
    <name evidence="4" type="ORF">EFD55_06185</name>
    <name evidence="3" type="ORF">FHS26_000966</name>
</gene>
<keyword evidence="6" id="KW-1185">Reference proteome</keyword>
<feature type="signal peptide" evidence="2">
    <location>
        <begin position="1"/>
        <end position="18"/>
    </location>
</feature>
<feature type="chain" id="PRO_5044600187" evidence="2">
    <location>
        <begin position="19"/>
        <end position="94"/>
    </location>
</feature>
<evidence type="ECO:0000256" key="1">
    <source>
        <dbReference type="SAM" id="MobiDB-lite"/>
    </source>
</evidence>
<dbReference type="Proteomes" id="UP000277279">
    <property type="component" value="Unassembled WGS sequence"/>
</dbReference>
<dbReference type="Proteomes" id="UP000518315">
    <property type="component" value="Unassembled WGS sequence"/>
</dbReference>
<evidence type="ECO:0000256" key="2">
    <source>
        <dbReference type="SAM" id="SignalP"/>
    </source>
</evidence>
<evidence type="ECO:0000313" key="3">
    <source>
        <dbReference type="EMBL" id="MBB3133262.1"/>
    </source>
</evidence>
<reference evidence="4 5" key="1">
    <citation type="submission" date="2018-11" db="EMBL/GenBank/DDBJ databases">
        <authorList>
            <person name="Huo Y."/>
        </authorList>
    </citation>
    <scope>NUCLEOTIDE SEQUENCE [LARGE SCALE GENOMIC DNA]</scope>
    <source>
        <strain evidence="4 5">DSM 30132</strain>
    </source>
</reference>
<dbReference type="OrthoDB" id="8370207at2"/>
<feature type="region of interest" description="Disordered" evidence="1">
    <location>
        <begin position="40"/>
        <end position="94"/>
    </location>
</feature>
<evidence type="ECO:0000313" key="6">
    <source>
        <dbReference type="Proteomes" id="UP000518315"/>
    </source>
</evidence>